<dbReference type="Pfam" id="PF00046">
    <property type="entry name" value="Homeodomain"/>
    <property type="match status" value="1"/>
</dbReference>
<comment type="subcellular location">
    <subcellularLocation>
        <location evidence="9 11">Nucleus</location>
    </subcellularLocation>
</comment>
<dbReference type="PROSITE" id="PS50071">
    <property type="entry name" value="HOMEOBOX_2"/>
    <property type="match status" value="1"/>
</dbReference>
<dbReference type="EMBL" id="JACAZH010000001">
    <property type="protein sequence ID" value="KAF7376268.1"/>
    <property type="molecule type" value="Genomic_DNA"/>
</dbReference>
<feature type="region of interest" description="Disordered" evidence="12">
    <location>
        <begin position="915"/>
        <end position="943"/>
    </location>
</feature>
<feature type="binding site" evidence="10">
    <location>
        <position position="115"/>
    </location>
    <ligand>
        <name>ATP</name>
        <dbReference type="ChEBI" id="CHEBI:30616"/>
    </ligand>
</feature>
<feature type="compositionally biased region" description="Polar residues" evidence="12">
    <location>
        <begin position="928"/>
        <end position="943"/>
    </location>
</feature>
<name>A0A8H6ZC78_9AGAR</name>
<feature type="region of interest" description="Disordered" evidence="12">
    <location>
        <begin position="807"/>
        <end position="852"/>
    </location>
</feature>
<dbReference type="Gene3D" id="3.30.200.20">
    <property type="entry name" value="Phosphorylase Kinase, domain 1"/>
    <property type="match status" value="1"/>
</dbReference>
<dbReference type="PROSITE" id="PS00107">
    <property type="entry name" value="PROTEIN_KINASE_ATP"/>
    <property type="match status" value="1"/>
</dbReference>
<feature type="compositionally biased region" description="Polar residues" evidence="12">
    <location>
        <begin position="750"/>
        <end position="759"/>
    </location>
</feature>
<feature type="compositionally biased region" description="Polar residues" evidence="12">
    <location>
        <begin position="828"/>
        <end position="852"/>
    </location>
</feature>
<feature type="region of interest" description="Disordered" evidence="12">
    <location>
        <begin position="1"/>
        <end position="56"/>
    </location>
</feature>
<dbReference type="Proteomes" id="UP000623467">
    <property type="component" value="Unassembled WGS sequence"/>
</dbReference>
<sequence>MGLQAFALASSRNPSTGNSDARSNLSSGRSASSTSSSSASTMGSPTTGARSPSNAIAASPFPQFVRRLSDRSVERVGYFEREFDEVDELGSGEFGKVIKVRSRRASPPQYFAVKKSKRFEGVRHRLRLREEVEILQHLDTCGGVQPNVLTFLDSWEEDDVLYIQTELCELGNFARFLWEFGRVFPRLDEGRIWKIMVDLSRGLQFIHDAGVIHLDLKPSNIFVTGSGRFKIGDFGMASIWPRTRTATASDQLEAESVVGFEREGDKMYLAPEVLQGRYGKAADVFSFGMTMLETASNMVVPDQGEAWLRLRREDYSQIDSVDDMPELFGLIQQMMRTDPGMRVEIQDICSHPVVARARRVMDSTGEPPLAAPSEGFVEDILGRMEDLPYSPWAPAAMPHAMDPTDYRAFYPYTPNEVKHRKRTTSAQLKVLEGIFKRDTKPNAALRTELASQLNMTARGVQVWFQNRRAKEKTKAAKGTKAANKDGDSPSPGSSEDPDESSPSDLPLPGLSTSESPSPTATNPPQLHVVTDSSASSWQGSPVVETPEDPPFDMPSLHMVQSRRGSLPINALSYGAGPLVDPLDPLARRRSVDASLVRLANNPYAPIARAKNMATQRLSHGRRNQYVSRPGMPHRATAPFPQHTRHASMDSRGYRIPPSPSPSPLSPYHAVRASLPDQQLYPATARPLAAPIPGPLPSPGFSFGMANANASPASDRNSPVDFDGFSFPPASDADTDDSSASYPMSRFGSIASESSATSAYFSDVGSTGEAPDFRRRESCPTGFLNLMSGLDVGVSAAQRRASLAEGLLGNYSTPSLDGSDRDGAAGYPSPSSTISPGDSPRTNSNGASSSQLHYDTNGFFSAANSETHYPQSAPAMSDEFGDKMNYEYGMPYAHGAEGNYSEAAYGDSADAAAYGHGGMDFTPPEQQPFYESSHPSGDTAFTYS</sequence>
<feature type="compositionally biased region" description="Polar residues" evidence="12">
    <location>
        <begin position="512"/>
        <end position="539"/>
    </location>
</feature>
<dbReference type="InterPro" id="IPR050339">
    <property type="entry name" value="CC_SR_Kinase"/>
</dbReference>
<keyword evidence="6 9" id="KW-0371">Homeobox</keyword>
<feature type="compositionally biased region" description="Polar residues" evidence="12">
    <location>
        <begin position="10"/>
        <end position="25"/>
    </location>
</feature>
<feature type="compositionally biased region" description="Basic residues" evidence="12">
    <location>
        <begin position="467"/>
        <end position="477"/>
    </location>
</feature>
<dbReference type="OrthoDB" id="6159439at2759"/>
<dbReference type="InterPro" id="IPR009057">
    <property type="entry name" value="Homeodomain-like_sf"/>
</dbReference>
<dbReference type="InterPro" id="IPR008271">
    <property type="entry name" value="Ser/Thr_kinase_AS"/>
</dbReference>
<organism evidence="15 16">
    <name type="scientific">Mycena sanguinolenta</name>
    <dbReference type="NCBI Taxonomy" id="230812"/>
    <lineage>
        <taxon>Eukaryota</taxon>
        <taxon>Fungi</taxon>
        <taxon>Dikarya</taxon>
        <taxon>Basidiomycota</taxon>
        <taxon>Agaricomycotina</taxon>
        <taxon>Agaricomycetes</taxon>
        <taxon>Agaricomycetidae</taxon>
        <taxon>Agaricales</taxon>
        <taxon>Marasmiineae</taxon>
        <taxon>Mycenaceae</taxon>
        <taxon>Mycena</taxon>
    </lineage>
</organism>
<dbReference type="InterPro" id="IPR000719">
    <property type="entry name" value="Prot_kinase_dom"/>
</dbReference>
<feature type="compositionally biased region" description="Low complexity" evidence="12">
    <location>
        <begin position="502"/>
        <end position="511"/>
    </location>
</feature>
<feature type="domain" description="Homeobox" evidence="14">
    <location>
        <begin position="414"/>
        <end position="474"/>
    </location>
</feature>
<dbReference type="GO" id="GO:0000981">
    <property type="term" value="F:DNA-binding transcription factor activity, RNA polymerase II-specific"/>
    <property type="evidence" value="ECO:0007669"/>
    <property type="project" value="InterPro"/>
</dbReference>
<feature type="region of interest" description="Disordered" evidence="12">
    <location>
        <begin position="464"/>
        <end position="552"/>
    </location>
</feature>
<keyword evidence="16" id="KW-1185">Reference proteome</keyword>
<dbReference type="GO" id="GO:0004713">
    <property type="term" value="F:protein tyrosine kinase activity"/>
    <property type="evidence" value="ECO:0007669"/>
    <property type="project" value="TreeGrafter"/>
</dbReference>
<dbReference type="SMART" id="SM00389">
    <property type="entry name" value="HOX"/>
    <property type="match status" value="1"/>
</dbReference>
<evidence type="ECO:0000256" key="10">
    <source>
        <dbReference type="PROSITE-ProRule" id="PRU10141"/>
    </source>
</evidence>
<evidence type="ECO:0000256" key="2">
    <source>
        <dbReference type="ARBA" id="ARBA00022741"/>
    </source>
</evidence>
<evidence type="ECO:0000256" key="11">
    <source>
        <dbReference type="RuleBase" id="RU000682"/>
    </source>
</evidence>
<evidence type="ECO:0000259" key="14">
    <source>
        <dbReference type="PROSITE" id="PS50071"/>
    </source>
</evidence>
<dbReference type="InterPro" id="IPR001356">
    <property type="entry name" value="HD"/>
</dbReference>
<dbReference type="InterPro" id="IPR017441">
    <property type="entry name" value="Protein_kinase_ATP_BS"/>
</dbReference>
<comment type="similarity">
    <text evidence="8">Belongs to the protein kinase superfamily. Ser/Thr protein kinase family. GCN2 subfamily.</text>
</comment>
<evidence type="ECO:0000256" key="12">
    <source>
        <dbReference type="SAM" id="MobiDB-lite"/>
    </source>
</evidence>
<dbReference type="SMART" id="SM00220">
    <property type="entry name" value="S_TKc"/>
    <property type="match status" value="1"/>
</dbReference>
<keyword evidence="7 9" id="KW-0539">Nucleus</keyword>
<dbReference type="Pfam" id="PF00069">
    <property type="entry name" value="Pkinase"/>
    <property type="match status" value="1"/>
</dbReference>
<dbReference type="GO" id="GO:0005634">
    <property type="term" value="C:nucleus"/>
    <property type="evidence" value="ECO:0007669"/>
    <property type="project" value="UniProtKB-SubCell"/>
</dbReference>
<evidence type="ECO:0000256" key="3">
    <source>
        <dbReference type="ARBA" id="ARBA00022777"/>
    </source>
</evidence>
<dbReference type="CDD" id="cd00086">
    <property type="entry name" value="homeodomain"/>
    <property type="match status" value="1"/>
</dbReference>
<dbReference type="GO" id="GO:0003677">
    <property type="term" value="F:DNA binding"/>
    <property type="evidence" value="ECO:0007669"/>
    <property type="project" value="UniProtKB-UniRule"/>
</dbReference>
<proteinExistence type="inferred from homology"/>
<dbReference type="Gene3D" id="1.10.10.60">
    <property type="entry name" value="Homeodomain-like"/>
    <property type="match status" value="1"/>
</dbReference>
<comment type="caution">
    <text evidence="15">The sequence shown here is derived from an EMBL/GenBank/DDBJ whole genome shotgun (WGS) entry which is preliminary data.</text>
</comment>
<dbReference type="SUPFAM" id="SSF46689">
    <property type="entry name" value="Homeodomain-like"/>
    <property type="match status" value="1"/>
</dbReference>
<dbReference type="PROSITE" id="PS50011">
    <property type="entry name" value="PROTEIN_KINASE_DOM"/>
    <property type="match status" value="1"/>
</dbReference>
<feature type="DNA-binding region" description="Homeobox" evidence="9">
    <location>
        <begin position="416"/>
        <end position="475"/>
    </location>
</feature>
<evidence type="ECO:0000256" key="7">
    <source>
        <dbReference type="ARBA" id="ARBA00023242"/>
    </source>
</evidence>
<dbReference type="InterPro" id="IPR017970">
    <property type="entry name" value="Homeobox_CS"/>
</dbReference>
<evidence type="ECO:0000256" key="4">
    <source>
        <dbReference type="ARBA" id="ARBA00022840"/>
    </source>
</evidence>
<accession>A0A8H6ZC78</accession>
<dbReference type="PROSITE" id="PS00027">
    <property type="entry name" value="HOMEOBOX_1"/>
    <property type="match status" value="1"/>
</dbReference>
<gene>
    <name evidence="15" type="ORF">MSAN_00042200</name>
</gene>
<feature type="compositionally biased region" description="Low complexity" evidence="12">
    <location>
        <begin position="26"/>
        <end position="49"/>
    </location>
</feature>
<feature type="domain" description="Protein kinase" evidence="13">
    <location>
        <begin position="83"/>
        <end position="354"/>
    </location>
</feature>
<protein>
    <submittedName>
        <fullName evidence="15">Uncharacterized protein</fullName>
    </submittedName>
</protein>
<feature type="region of interest" description="Disordered" evidence="12">
    <location>
        <begin position="707"/>
        <end position="773"/>
    </location>
</feature>
<evidence type="ECO:0000256" key="9">
    <source>
        <dbReference type="PROSITE-ProRule" id="PRU00108"/>
    </source>
</evidence>
<dbReference type="AlphaFoldDB" id="A0A8H6ZC78"/>
<keyword evidence="2 10" id="KW-0547">Nucleotide-binding</keyword>
<keyword evidence="1" id="KW-0808">Transferase</keyword>
<keyword evidence="5 9" id="KW-0238">DNA-binding</keyword>
<dbReference type="InterPro" id="IPR011009">
    <property type="entry name" value="Kinase-like_dom_sf"/>
</dbReference>
<evidence type="ECO:0000313" key="15">
    <source>
        <dbReference type="EMBL" id="KAF7376268.1"/>
    </source>
</evidence>
<dbReference type="PANTHER" id="PTHR11042:SF190">
    <property type="entry name" value="MITOSIS INHIBITOR PROTEIN KINASE MIK1"/>
    <property type="match status" value="1"/>
</dbReference>
<evidence type="ECO:0000256" key="8">
    <source>
        <dbReference type="ARBA" id="ARBA00037982"/>
    </source>
</evidence>
<feature type="region of interest" description="Disordered" evidence="12">
    <location>
        <begin position="625"/>
        <end position="668"/>
    </location>
</feature>
<dbReference type="GO" id="GO:0005524">
    <property type="term" value="F:ATP binding"/>
    <property type="evidence" value="ECO:0007669"/>
    <property type="project" value="UniProtKB-UniRule"/>
</dbReference>
<dbReference type="PROSITE" id="PS00108">
    <property type="entry name" value="PROTEIN_KINASE_ST"/>
    <property type="match status" value="1"/>
</dbReference>
<reference evidence="15" key="1">
    <citation type="submission" date="2020-05" db="EMBL/GenBank/DDBJ databases">
        <title>Mycena genomes resolve the evolution of fungal bioluminescence.</title>
        <authorList>
            <person name="Tsai I.J."/>
        </authorList>
    </citation>
    <scope>NUCLEOTIDE SEQUENCE</scope>
    <source>
        <strain evidence="15">160909Yilan</strain>
    </source>
</reference>
<dbReference type="GO" id="GO:0005737">
    <property type="term" value="C:cytoplasm"/>
    <property type="evidence" value="ECO:0007669"/>
    <property type="project" value="TreeGrafter"/>
</dbReference>
<evidence type="ECO:0000313" key="16">
    <source>
        <dbReference type="Proteomes" id="UP000623467"/>
    </source>
</evidence>
<keyword evidence="3" id="KW-0418">Kinase</keyword>
<dbReference type="SUPFAM" id="SSF56112">
    <property type="entry name" value="Protein kinase-like (PK-like)"/>
    <property type="match status" value="1"/>
</dbReference>
<evidence type="ECO:0000256" key="1">
    <source>
        <dbReference type="ARBA" id="ARBA00022679"/>
    </source>
</evidence>
<keyword evidence="4 10" id="KW-0067">ATP-binding</keyword>
<evidence type="ECO:0000256" key="5">
    <source>
        <dbReference type="ARBA" id="ARBA00023125"/>
    </source>
</evidence>
<evidence type="ECO:0000256" key="6">
    <source>
        <dbReference type="ARBA" id="ARBA00023155"/>
    </source>
</evidence>
<dbReference type="GO" id="GO:0110031">
    <property type="term" value="P:negative regulation of G2/MI transition of meiotic cell cycle"/>
    <property type="evidence" value="ECO:0007669"/>
    <property type="project" value="TreeGrafter"/>
</dbReference>
<dbReference type="Gene3D" id="1.10.510.10">
    <property type="entry name" value="Transferase(Phosphotransferase) domain 1"/>
    <property type="match status" value="1"/>
</dbReference>
<evidence type="ECO:0000259" key="13">
    <source>
        <dbReference type="PROSITE" id="PS50011"/>
    </source>
</evidence>
<dbReference type="PANTHER" id="PTHR11042">
    <property type="entry name" value="EUKARYOTIC TRANSLATION INITIATION FACTOR 2-ALPHA KINASE EIF2-ALPHA KINASE -RELATED"/>
    <property type="match status" value="1"/>
</dbReference>
<feature type="compositionally biased region" description="Polar residues" evidence="12">
    <location>
        <begin position="707"/>
        <end position="716"/>
    </location>
</feature>